<organism evidence="1 2">
    <name type="scientific">Aliisedimentitalea scapharcae</name>
    <dbReference type="NCBI Taxonomy" id="1524259"/>
    <lineage>
        <taxon>Bacteria</taxon>
        <taxon>Pseudomonadati</taxon>
        <taxon>Pseudomonadota</taxon>
        <taxon>Alphaproteobacteria</taxon>
        <taxon>Rhodobacterales</taxon>
        <taxon>Roseobacteraceae</taxon>
        <taxon>Aliisedimentitalea</taxon>
    </lineage>
</organism>
<dbReference type="InterPro" id="IPR010297">
    <property type="entry name" value="DUF900_hydrolase"/>
</dbReference>
<name>A0ABZ2XSX8_9RHOB</name>
<dbReference type="InterPro" id="IPR014586">
    <property type="entry name" value="UCP033909"/>
</dbReference>
<dbReference type="PANTHER" id="PTHR36513:SF1">
    <property type="entry name" value="TRANSMEMBRANE PROTEIN"/>
    <property type="match status" value="1"/>
</dbReference>
<dbReference type="PROSITE" id="PS51257">
    <property type="entry name" value="PROKAR_LIPOPROTEIN"/>
    <property type="match status" value="1"/>
</dbReference>
<keyword evidence="1" id="KW-0378">Hydrolase</keyword>
<dbReference type="Proteomes" id="UP001623232">
    <property type="component" value="Chromosome"/>
</dbReference>
<evidence type="ECO:0000313" key="2">
    <source>
        <dbReference type="Proteomes" id="UP001623232"/>
    </source>
</evidence>
<dbReference type="InterPro" id="IPR029058">
    <property type="entry name" value="AB_hydrolase_fold"/>
</dbReference>
<protein>
    <submittedName>
        <fullName evidence="1">Alpha/beta fold hydrolase</fullName>
    </submittedName>
</protein>
<dbReference type="SUPFAM" id="SSF53474">
    <property type="entry name" value="alpha/beta-Hydrolases"/>
    <property type="match status" value="1"/>
</dbReference>
<dbReference type="Gene3D" id="3.40.50.1820">
    <property type="entry name" value="alpha/beta hydrolase"/>
    <property type="match status" value="1"/>
</dbReference>
<proteinExistence type="predicted"/>
<dbReference type="EMBL" id="CP123584">
    <property type="protein sequence ID" value="WZK89206.1"/>
    <property type="molecule type" value="Genomic_DNA"/>
</dbReference>
<reference evidence="1 2" key="1">
    <citation type="submission" date="2023-04" db="EMBL/GenBank/DDBJ databases">
        <title>Complete genome sequence of Alisedimentitalea scapharcae.</title>
        <authorList>
            <person name="Rong J.-C."/>
            <person name="Yi M.-L."/>
            <person name="Zhao Q."/>
        </authorList>
    </citation>
    <scope>NUCLEOTIDE SEQUENCE [LARGE SCALE GENOMIC DNA]</scope>
    <source>
        <strain evidence="1 2">KCTC 42119</strain>
    </source>
</reference>
<sequence>MTRLTISLIVLLAGLAGCVDRSVVETVPAALTIGTAKTVFAATTRENGTGGDFGPGRSEMLSLLELTVSIPPEHQTGRIEYGYTNPDPRTQFALAGSREFASPSEFRTHVNQAVTRRPAGDREATLYVHGFNTTQTEAAFRAAQLAHDLDLPGVQMIYSWPSLGSPLGYAYDGDSMLFARDGLEKLLRDIHRSGTERIVIVAHSMGSVLVMEALRQIEIADPGWSSRFLSGIVLISPDLDVDLFRTQMSRIAEPPQPFIVFVSRKDKLLNLSQRLRGTHSRERLGNISSVEAISDLPIDIIDTTEFSDDAQSSHFVAGSSPTLIKMLNEATKMAQFVGHDRITPESLLPGAVAHYSAATEVTPYNLAGER</sequence>
<dbReference type="GO" id="GO:0016787">
    <property type="term" value="F:hydrolase activity"/>
    <property type="evidence" value="ECO:0007669"/>
    <property type="project" value="UniProtKB-KW"/>
</dbReference>
<dbReference type="PIRSF" id="PIRSF033909">
    <property type="entry name" value="UCP033909"/>
    <property type="match status" value="1"/>
</dbReference>
<keyword evidence="2" id="KW-1185">Reference proteome</keyword>
<dbReference type="RefSeq" id="WP_406647253.1">
    <property type="nucleotide sequence ID" value="NZ_CP123584.1"/>
</dbReference>
<dbReference type="PANTHER" id="PTHR36513">
    <property type="entry name" value="ABC TRANSMEMBRANE TYPE-1 DOMAIN-CONTAINING PROTEIN"/>
    <property type="match status" value="1"/>
</dbReference>
<gene>
    <name evidence="1" type="ORF">QEZ52_01245</name>
</gene>
<dbReference type="Pfam" id="PF05990">
    <property type="entry name" value="DUF900"/>
    <property type="match status" value="1"/>
</dbReference>
<accession>A0ABZ2XSX8</accession>
<evidence type="ECO:0000313" key="1">
    <source>
        <dbReference type="EMBL" id="WZK89206.1"/>
    </source>
</evidence>